<proteinExistence type="predicted"/>
<gene>
    <name evidence="1" type="ORF">BGCPKDLD_2327</name>
</gene>
<dbReference type="Proteomes" id="UP001055093">
    <property type="component" value="Unassembled WGS sequence"/>
</dbReference>
<accession>A0ABQ4UUQ7</accession>
<evidence type="ECO:0000313" key="2">
    <source>
        <dbReference type="Proteomes" id="UP001055093"/>
    </source>
</evidence>
<organism evidence="1 2">
    <name type="scientific">Methylorubrum suomiense</name>
    <dbReference type="NCBI Taxonomy" id="144191"/>
    <lineage>
        <taxon>Bacteria</taxon>
        <taxon>Pseudomonadati</taxon>
        <taxon>Pseudomonadota</taxon>
        <taxon>Alphaproteobacteria</taxon>
        <taxon>Hyphomicrobiales</taxon>
        <taxon>Methylobacteriaceae</taxon>
        <taxon>Methylorubrum</taxon>
    </lineage>
</organism>
<sequence>MLLETKSAVCFAGRITGLAEQVIVKKLDGKNKIFVVNSFGGDAAAAAIIGVFILENRIDVAAYDYCLSACANYIFLAGHRKYLAPSTILAWHGAPEAEPTPRQKLLDGIGRLQQGYQMSQLFYRMAKIDRRVATQPDPRLPHFEEWKSGWDSSRRHLWTWTRQSLERRFGVQGIEAYWYPDDPQELIALGEKYDIKLLVDRDEPR</sequence>
<reference evidence="1" key="2">
    <citation type="submission" date="2021-08" db="EMBL/GenBank/DDBJ databases">
        <authorList>
            <person name="Tani A."/>
            <person name="Ola A."/>
            <person name="Ogura Y."/>
            <person name="Katsura K."/>
            <person name="Hayashi T."/>
        </authorList>
    </citation>
    <scope>NUCLEOTIDE SEQUENCE</scope>
    <source>
        <strain evidence="1">DSM 14458</strain>
    </source>
</reference>
<comment type="caution">
    <text evidence="1">The sequence shown here is derived from an EMBL/GenBank/DDBJ whole genome shotgun (WGS) entry which is preliminary data.</text>
</comment>
<reference evidence="1" key="1">
    <citation type="journal article" date="2021" name="Front. Microbiol.">
        <title>Comprehensive Comparative Genomics and Phenotyping of Methylobacterium Species.</title>
        <authorList>
            <person name="Alessa O."/>
            <person name="Ogura Y."/>
            <person name="Fujitani Y."/>
            <person name="Takami H."/>
            <person name="Hayashi T."/>
            <person name="Sahin N."/>
            <person name="Tani A."/>
        </authorList>
    </citation>
    <scope>NUCLEOTIDE SEQUENCE</scope>
    <source>
        <strain evidence="1">DSM 14458</strain>
    </source>
</reference>
<name>A0ABQ4UUQ7_9HYPH</name>
<evidence type="ECO:0008006" key="3">
    <source>
        <dbReference type="Google" id="ProtNLM"/>
    </source>
</evidence>
<evidence type="ECO:0000313" key="1">
    <source>
        <dbReference type="EMBL" id="GJE75740.1"/>
    </source>
</evidence>
<keyword evidence="2" id="KW-1185">Reference proteome</keyword>
<protein>
    <recommendedName>
        <fullName evidence="3">Clp protease</fullName>
    </recommendedName>
</protein>
<dbReference type="SUPFAM" id="SSF52096">
    <property type="entry name" value="ClpP/crotonase"/>
    <property type="match status" value="1"/>
</dbReference>
<dbReference type="InterPro" id="IPR029045">
    <property type="entry name" value="ClpP/crotonase-like_dom_sf"/>
</dbReference>
<dbReference type="EMBL" id="BPRE01000006">
    <property type="protein sequence ID" value="GJE75740.1"/>
    <property type="molecule type" value="Genomic_DNA"/>
</dbReference>
<dbReference type="Gene3D" id="3.90.226.10">
    <property type="entry name" value="2-enoyl-CoA Hydratase, Chain A, domain 1"/>
    <property type="match status" value="1"/>
</dbReference>